<dbReference type="Pfam" id="PF00528">
    <property type="entry name" value="BPD_transp_1"/>
    <property type="match status" value="1"/>
</dbReference>
<feature type="transmembrane region" description="Helical" evidence="7">
    <location>
        <begin position="21"/>
        <end position="45"/>
    </location>
</feature>
<evidence type="ECO:0000259" key="8">
    <source>
        <dbReference type="PROSITE" id="PS50928"/>
    </source>
</evidence>
<feature type="transmembrane region" description="Helical" evidence="7">
    <location>
        <begin position="142"/>
        <end position="166"/>
    </location>
</feature>
<dbReference type="Gene3D" id="1.10.3720.10">
    <property type="entry name" value="MetI-like"/>
    <property type="match status" value="1"/>
</dbReference>
<keyword evidence="3" id="KW-1003">Cell membrane</keyword>
<comment type="caution">
    <text evidence="9">The sequence shown here is derived from an EMBL/GenBank/DDBJ whole genome shotgun (WGS) entry which is preliminary data.</text>
</comment>
<dbReference type="AlphaFoldDB" id="A0ABD5X7U1"/>
<comment type="similarity">
    <text evidence="7">Belongs to the binding-protein-dependent transport system permease family.</text>
</comment>
<keyword evidence="5 7" id="KW-1133">Transmembrane helix</keyword>
<dbReference type="PANTHER" id="PTHR43163">
    <property type="entry name" value="DIPEPTIDE TRANSPORT SYSTEM PERMEASE PROTEIN DPPB-RELATED"/>
    <property type="match status" value="1"/>
</dbReference>
<feature type="domain" description="ABC transmembrane type-1" evidence="8">
    <location>
        <begin position="106"/>
        <end position="312"/>
    </location>
</feature>
<evidence type="ECO:0000256" key="5">
    <source>
        <dbReference type="ARBA" id="ARBA00022989"/>
    </source>
</evidence>
<evidence type="ECO:0000256" key="6">
    <source>
        <dbReference type="ARBA" id="ARBA00023136"/>
    </source>
</evidence>
<dbReference type="PROSITE" id="PS50928">
    <property type="entry name" value="ABC_TM1"/>
    <property type="match status" value="1"/>
</dbReference>
<reference evidence="9 10" key="1">
    <citation type="journal article" date="2014" name="Int. J. Syst. Evol. Microbiol.">
        <title>Complete genome sequence of Corynebacterium casei LMG S-19264T (=DSM 44701T), isolated from a smear-ripened cheese.</title>
        <authorList>
            <consortium name="US DOE Joint Genome Institute (JGI-PGF)"/>
            <person name="Walter F."/>
            <person name="Albersmeier A."/>
            <person name="Kalinowski J."/>
            <person name="Ruckert C."/>
        </authorList>
    </citation>
    <scope>NUCLEOTIDE SEQUENCE [LARGE SCALE GENOMIC DNA]</scope>
    <source>
        <strain evidence="9 10">CGMCC 4.7215</strain>
    </source>
</reference>
<evidence type="ECO:0000256" key="3">
    <source>
        <dbReference type="ARBA" id="ARBA00022475"/>
    </source>
</evidence>
<proteinExistence type="inferred from homology"/>
<organism evidence="9 10">
    <name type="scientific">Halovenus rubra</name>
    <dbReference type="NCBI Taxonomy" id="869890"/>
    <lineage>
        <taxon>Archaea</taxon>
        <taxon>Methanobacteriati</taxon>
        <taxon>Methanobacteriota</taxon>
        <taxon>Stenosarchaea group</taxon>
        <taxon>Halobacteria</taxon>
        <taxon>Halobacteriales</taxon>
        <taxon>Haloarculaceae</taxon>
        <taxon>Halovenus</taxon>
    </lineage>
</organism>
<dbReference type="Proteomes" id="UP001596414">
    <property type="component" value="Unassembled WGS sequence"/>
</dbReference>
<evidence type="ECO:0000313" key="9">
    <source>
        <dbReference type="EMBL" id="MFC7127171.1"/>
    </source>
</evidence>
<feature type="transmembrane region" description="Helical" evidence="7">
    <location>
        <begin position="110"/>
        <end position="130"/>
    </location>
</feature>
<dbReference type="CDD" id="cd06261">
    <property type="entry name" value="TM_PBP2"/>
    <property type="match status" value="1"/>
</dbReference>
<name>A0ABD5X7U1_9EURY</name>
<comment type="subcellular location">
    <subcellularLocation>
        <location evidence="1 7">Cell membrane</location>
        <topology evidence="1 7">Multi-pass membrane protein</topology>
    </subcellularLocation>
</comment>
<dbReference type="EMBL" id="JBHSZQ010000049">
    <property type="protein sequence ID" value="MFC7127171.1"/>
    <property type="molecule type" value="Genomic_DNA"/>
</dbReference>
<keyword evidence="6 7" id="KW-0472">Membrane</keyword>
<dbReference type="PANTHER" id="PTHR43163:SF6">
    <property type="entry name" value="DIPEPTIDE TRANSPORT SYSTEM PERMEASE PROTEIN DPPB-RELATED"/>
    <property type="match status" value="1"/>
</dbReference>
<evidence type="ECO:0000256" key="1">
    <source>
        <dbReference type="ARBA" id="ARBA00004651"/>
    </source>
</evidence>
<protein>
    <submittedName>
        <fullName evidence="9">ABC transporter permease</fullName>
    </submittedName>
</protein>
<feature type="transmembrane region" description="Helical" evidence="7">
    <location>
        <begin position="247"/>
        <end position="273"/>
    </location>
</feature>
<accession>A0ABD5X7U1</accession>
<keyword evidence="4 7" id="KW-0812">Transmembrane</keyword>
<evidence type="ECO:0000313" key="10">
    <source>
        <dbReference type="Proteomes" id="UP001596414"/>
    </source>
</evidence>
<evidence type="ECO:0000256" key="7">
    <source>
        <dbReference type="RuleBase" id="RU363032"/>
    </source>
</evidence>
<dbReference type="InterPro" id="IPR035906">
    <property type="entry name" value="MetI-like_sf"/>
</dbReference>
<sequence>MATPHFRFLRHAFINVNWKRYLGYRLVWAGSASLVVTVVLFLFAYSIGDLTQQTFAGNFSGSEPFWNPGDPVYVQYVDWVQSLVTLDWGISQRYGEPVTALLAERAPITVAYLTPAILGGTAISTGFGYIAARKRGQWSDRFIRTLSYLLLAVPNFLAGALLVGYFERRIYEIDGRFYDIEAGFFAEWNLFWLVVASLILGTHVAAVQIRQVRTLTGEHLDTDLTKMLRAKGVGRWRFARHILRATVVPLASLFVAEVLGLLLVSVFVVEAVLKVPGLGEVAWRAISVNDAPLALTVTFLISLTIILASVFEDVIAVALDPRLDRNE</sequence>
<evidence type="ECO:0000256" key="2">
    <source>
        <dbReference type="ARBA" id="ARBA00022448"/>
    </source>
</evidence>
<dbReference type="SUPFAM" id="SSF161098">
    <property type="entry name" value="MetI-like"/>
    <property type="match status" value="1"/>
</dbReference>
<dbReference type="RefSeq" id="WP_267636693.1">
    <property type="nucleotide sequence ID" value="NZ_JAODIY010000005.1"/>
</dbReference>
<gene>
    <name evidence="9" type="ORF">ACFQJ7_14270</name>
</gene>
<feature type="transmembrane region" description="Helical" evidence="7">
    <location>
        <begin position="186"/>
        <end position="207"/>
    </location>
</feature>
<dbReference type="InterPro" id="IPR000515">
    <property type="entry name" value="MetI-like"/>
</dbReference>
<feature type="transmembrane region" description="Helical" evidence="7">
    <location>
        <begin position="293"/>
        <end position="319"/>
    </location>
</feature>
<dbReference type="GO" id="GO:0005886">
    <property type="term" value="C:plasma membrane"/>
    <property type="evidence" value="ECO:0007669"/>
    <property type="project" value="UniProtKB-SubCell"/>
</dbReference>
<keyword evidence="2 7" id="KW-0813">Transport</keyword>
<evidence type="ECO:0000256" key="4">
    <source>
        <dbReference type="ARBA" id="ARBA00022692"/>
    </source>
</evidence>